<name>A0A4Q0SH38_9BRAD</name>
<feature type="domain" description="Reductase C-terminal" evidence="6">
    <location>
        <begin position="321"/>
        <end position="404"/>
    </location>
</feature>
<dbReference type="PANTHER" id="PTHR43557">
    <property type="entry name" value="APOPTOSIS-INDUCING FACTOR 1"/>
    <property type="match status" value="1"/>
</dbReference>
<proteinExistence type="predicted"/>
<dbReference type="SUPFAM" id="SSF51905">
    <property type="entry name" value="FAD/NAD(P)-binding domain"/>
    <property type="match status" value="1"/>
</dbReference>
<gene>
    <name evidence="7" type="ORF">XH99_05365</name>
</gene>
<keyword evidence="2" id="KW-0285">Flavoprotein</keyword>
<dbReference type="GO" id="GO:0016651">
    <property type="term" value="F:oxidoreductase activity, acting on NAD(P)H"/>
    <property type="evidence" value="ECO:0007669"/>
    <property type="project" value="TreeGrafter"/>
</dbReference>
<dbReference type="InterPro" id="IPR036188">
    <property type="entry name" value="FAD/NAD-bd_sf"/>
</dbReference>
<comment type="caution">
    <text evidence="7">The sequence shown here is derived from an EMBL/GenBank/DDBJ whole genome shotgun (WGS) entry which is preliminary data.</text>
</comment>
<reference evidence="7 8" key="1">
    <citation type="submission" date="2015-04" db="EMBL/GenBank/DDBJ databases">
        <title>Comparative genomics of rhizobia nodulating Arachis hypogaea in China.</title>
        <authorList>
            <person name="Li Y."/>
        </authorList>
    </citation>
    <scope>NUCLEOTIDE SEQUENCE [LARGE SCALE GENOMIC DNA]</scope>
    <source>
        <strain evidence="7 8">CCBAU 51757</strain>
    </source>
</reference>
<dbReference type="PRINTS" id="PR00368">
    <property type="entry name" value="FADPNR"/>
</dbReference>
<dbReference type="InterPro" id="IPR023753">
    <property type="entry name" value="FAD/NAD-binding_dom"/>
</dbReference>
<dbReference type="InterPro" id="IPR050446">
    <property type="entry name" value="FAD-oxidoreductase/Apoptosis"/>
</dbReference>
<organism evidence="7 8">
    <name type="scientific">Bradyrhizobium nanningense</name>
    <dbReference type="NCBI Taxonomy" id="1325118"/>
    <lineage>
        <taxon>Bacteria</taxon>
        <taxon>Pseudomonadati</taxon>
        <taxon>Pseudomonadota</taxon>
        <taxon>Alphaproteobacteria</taxon>
        <taxon>Hyphomicrobiales</taxon>
        <taxon>Nitrobacteraceae</taxon>
        <taxon>Bradyrhizobium</taxon>
    </lineage>
</organism>
<dbReference type="OrthoDB" id="7809559at2"/>
<dbReference type="InterPro" id="IPR016156">
    <property type="entry name" value="FAD/NAD-linked_Rdtase_dimer_sf"/>
</dbReference>
<protein>
    <submittedName>
        <fullName evidence="7">Pyridine nucleotide-disulfide oxidoreductase</fullName>
    </submittedName>
</protein>
<dbReference type="Proteomes" id="UP000289546">
    <property type="component" value="Unassembled WGS sequence"/>
</dbReference>
<dbReference type="GO" id="GO:0005737">
    <property type="term" value="C:cytoplasm"/>
    <property type="evidence" value="ECO:0007669"/>
    <property type="project" value="TreeGrafter"/>
</dbReference>
<keyword evidence="4" id="KW-0560">Oxidoreductase</keyword>
<evidence type="ECO:0000313" key="8">
    <source>
        <dbReference type="Proteomes" id="UP000289546"/>
    </source>
</evidence>
<keyword evidence="3" id="KW-0274">FAD</keyword>
<dbReference type="RefSeq" id="WP_128916932.1">
    <property type="nucleotide sequence ID" value="NZ_LBJC01000007.1"/>
</dbReference>
<dbReference type="Pfam" id="PF14759">
    <property type="entry name" value="Reductase_C"/>
    <property type="match status" value="1"/>
</dbReference>
<dbReference type="PANTHER" id="PTHR43557:SF2">
    <property type="entry name" value="RIESKE DOMAIN-CONTAINING PROTEIN-RELATED"/>
    <property type="match status" value="1"/>
</dbReference>
<dbReference type="AlphaFoldDB" id="A0A4Q0SH38"/>
<evidence type="ECO:0000256" key="4">
    <source>
        <dbReference type="ARBA" id="ARBA00023002"/>
    </source>
</evidence>
<evidence type="ECO:0000256" key="3">
    <source>
        <dbReference type="ARBA" id="ARBA00022827"/>
    </source>
</evidence>
<dbReference type="Gene3D" id="3.50.50.60">
    <property type="entry name" value="FAD/NAD(P)-binding domain"/>
    <property type="match status" value="2"/>
</dbReference>
<dbReference type="InterPro" id="IPR028202">
    <property type="entry name" value="Reductase_C"/>
</dbReference>
<comment type="cofactor">
    <cofactor evidence="1">
        <name>FAD</name>
        <dbReference type="ChEBI" id="CHEBI:57692"/>
    </cofactor>
</comment>
<evidence type="ECO:0000259" key="6">
    <source>
        <dbReference type="Pfam" id="PF14759"/>
    </source>
</evidence>
<evidence type="ECO:0000256" key="1">
    <source>
        <dbReference type="ARBA" id="ARBA00001974"/>
    </source>
</evidence>
<accession>A0A4Q0SH38</accession>
<feature type="domain" description="FAD/NAD(P)-binding" evidence="5">
    <location>
        <begin position="6"/>
        <end position="302"/>
    </location>
</feature>
<keyword evidence="8" id="KW-1185">Reference proteome</keyword>
<dbReference type="Gene3D" id="3.30.390.30">
    <property type="match status" value="1"/>
</dbReference>
<dbReference type="EMBL" id="LBJQ01000009">
    <property type="protein sequence ID" value="RXH37528.1"/>
    <property type="molecule type" value="Genomic_DNA"/>
</dbReference>
<dbReference type="Pfam" id="PF07992">
    <property type="entry name" value="Pyr_redox_2"/>
    <property type="match status" value="1"/>
</dbReference>
<evidence type="ECO:0000313" key="7">
    <source>
        <dbReference type="EMBL" id="RXH37528.1"/>
    </source>
</evidence>
<dbReference type="PRINTS" id="PR00411">
    <property type="entry name" value="PNDRDTASEI"/>
</dbReference>
<sequence length="406" mass="43563">MSDGPVIIVGAGHGGYQVAASLRQAGFSQRICLINDEAHLPYQRPPLSKAYIKGSAGPESLMFRPEKFYQDQKIELIAGRAVSIDRSGRKVQLASGETLAYGHLVLATGARNRLLDLPNANLPDVKYLRILDESEALRQIMPSKTRAVIIGAGFIGLEFAATARIKGLEVDVLELAPRVMARAVTAEVSEYFQARHREAGIRIHLGVQATSIEAEGGKVTGVSLSDGRHLPADLVVVGVGVLPNIELAAEAGLPVAAGIIVDEYLATADPDISAIGDCALFASPRFGGSLRLESVQNATDHARCLAARLTGDKKPYDGHPWFWSDQGDDKLQIAGLTTGYDRVVLRGDPAKKAFSAFCYHGDKLLGIESINRAGDHMFGRRLQGMDRSITPEQAADESFDLKSALA</sequence>
<evidence type="ECO:0000256" key="2">
    <source>
        <dbReference type="ARBA" id="ARBA00022630"/>
    </source>
</evidence>
<dbReference type="SUPFAM" id="SSF55424">
    <property type="entry name" value="FAD/NAD-linked reductases, dimerisation (C-terminal) domain"/>
    <property type="match status" value="1"/>
</dbReference>
<evidence type="ECO:0000259" key="5">
    <source>
        <dbReference type="Pfam" id="PF07992"/>
    </source>
</evidence>